<keyword evidence="7 9" id="KW-0238">DNA-binding</keyword>
<evidence type="ECO:0000256" key="3">
    <source>
        <dbReference type="ARBA" id="ARBA00022643"/>
    </source>
</evidence>
<keyword evidence="6" id="KW-0067">ATP-binding</keyword>
<gene>
    <name evidence="11" type="ORF">GKE72_02245</name>
</gene>
<dbReference type="Gene3D" id="1.10.10.10">
    <property type="entry name" value="Winged helix-like DNA-binding domain superfamily/Winged helix DNA-binding domain"/>
    <property type="match status" value="1"/>
</dbReference>
<dbReference type="Pfam" id="PF01687">
    <property type="entry name" value="Flavokinase"/>
    <property type="match status" value="1"/>
</dbReference>
<dbReference type="SUPFAM" id="SSF82114">
    <property type="entry name" value="Riboflavin kinase-like"/>
    <property type="match status" value="1"/>
</dbReference>
<evidence type="ECO:0000313" key="11">
    <source>
        <dbReference type="EMBL" id="MSD14909.1"/>
    </source>
</evidence>
<comment type="caution">
    <text evidence="11">The sequence shown here is derived from an EMBL/GenBank/DDBJ whole genome shotgun (WGS) entry which is preliminary data.</text>
</comment>
<dbReference type="InterPro" id="IPR023468">
    <property type="entry name" value="Riboflavin_kinase"/>
</dbReference>
<dbReference type="PANTHER" id="PTHR22749">
    <property type="entry name" value="RIBOFLAVIN KINASE/FMN ADENYLYLTRANSFERASE"/>
    <property type="match status" value="1"/>
</dbReference>
<dbReference type="GO" id="GO:0009398">
    <property type="term" value="P:FMN biosynthetic process"/>
    <property type="evidence" value="ECO:0007669"/>
    <property type="project" value="TreeGrafter"/>
</dbReference>
<accession>A0A844DXA7</accession>
<keyword evidence="3" id="KW-0288">FMN</keyword>
<keyword evidence="2" id="KW-0285">Flavoprotein</keyword>
<dbReference type="EC" id="2.7.1.26" evidence="1"/>
<organism evidence="11 12">
    <name type="scientific">Eubacterium ramulus</name>
    <dbReference type="NCBI Taxonomy" id="39490"/>
    <lineage>
        <taxon>Bacteria</taxon>
        <taxon>Bacillati</taxon>
        <taxon>Bacillota</taxon>
        <taxon>Clostridia</taxon>
        <taxon>Eubacteriales</taxon>
        <taxon>Eubacteriaceae</taxon>
        <taxon>Eubacterium</taxon>
    </lineage>
</organism>
<evidence type="ECO:0000256" key="5">
    <source>
        <dbReference type="ARBA" id="ARBA00022741"/>
    </source>
</evidence>
<dbReference type="GO" id="GO:0008531">
    <property type="term" value="F:riboflavin kinase activity"/>
    <property type="evidence" value="ECO:0007669"/>
    <property type="project" value="UniProtKB-EC"/>
</dbReference>
<keyword evidence="5" id="KW-0547">Nucleotide-binding</keyword>
<dbReference type="EMBL" id="WKRA01000003">
    <property type="protein sequence ID" value="MSD14909.1"/>
    <property type="molecule type" value="Genomic_DNA"/>
</dbReference>
<evidence type="ECO:0000256" key="2">
    <source>
        <dbReference type="ARBA" id="ARBA00022630"/>
    </source>
</evidence>
<evidence type="ECO:0000259" key="10">
    <source>
        <dbReference type="PROSITE" id="PS51755"/>
    </source>
</evidence>
<evidence type="ECO:0000256" key="6">
    <source>
        <dbReference type="ARBA" id="ARBA00022840"/>
    </source>
</evidence>
<feature type="domain" description="OmpR/PhoB-type" evidence="10">
    <location>
        <begin position="133"/>
        <end position="233"/>
    </location>
</feature>
<dbReference type="PANTHER" id="PTHR22749:SF6">
    <property type="entry name" value="RIBOFLAVIN KINASE"/>
    <property type="match status" value="1"/>
</dbReference>
<dbReference type="Gene3D" id="2.40.30.30">
    <property type="entry name" value="Riboflavin kinase-like"/>
    <property type="match status" value="1"/>
</dbReference>
<dbReference type="GO" id="GO:0003677">
    <property type="term" value="F:DNA binding"/>
    <property type="evidence" value="ECO:0007669"/>
    <property type="project" value="UniProtKB-UniRule"/>
</dbReference>
<evidence type="ECO:0000256" key="4">
    <source>
        <dbReference type="ARBA" id="ARBA00022679"/>
    </source>
</evidence>
<name>A0A844DXA7_EUBRA</name>
<reference evidence="11 12" key="1">
    <citation type="journal article" date="2019" name="Nat. Med.">
        <title>A library of human gut bacterial isolates paired with longitudinal multiomics data enables mechanistic microbiome research.</title>
        <authorList>
            <person name="Poyet M."/>
            <person name="Groussin M."/>
            <person name="Gibbons S.M."/>
            <person name="Avila-Pacheco J."/>
            <person name="Jiang X."/>
            <person name="Kearney S.M."/>
            <person name="Perrotta A.R."/>
            <person name="Berdy B."/>
            <person name="Zhao S."/>
            <person name="Lieberman T.D."/>
            <person name="Swanson P.K."/>
            <person name="Smith M."/>
            <person name="Roesemann S."/>
            <person name="Alexander J.E."/>
            <person name="Rich S.A."/>
            <person name="Livny J."/>
            <person name="Vlamakis H."/>
            <person name="Clish C."/>
            <person name="Bullock K."/>
            <person name="Deik A."/>
            <person name="Scott J."/>
            <person name="Pierce K.A."/>
            <person name="Xavier R.J."/>
            <person name="Alm E.J."/>
        </authorList>
    </citation>
    <scope>NUCLEOTIDE SEQUENCE [LARGE SCALE GENOMIC DNA]</scope>
    <source>
        <strain evidence="11 12">BIOML-A3</strain>
    </source>
</reference>
<dbReference type="Pfam" id="PF00486">
    <property type="entry name" value="Trans_reg_C"/>
    <property type="match status" value="1"/>
</dbReference>
<evidence type="ECO:0000256" key="8">
    <source>
        <dbReference type="ARBA" id="ARBA00047880"/>
    </source>
</evidence>
<sequence>MRIEMKEKINEPICTLTGIVIHGRGIGKHVGTPTANIEIAKNTFLPKTGVYVADILLSDKIYYGVTHIGTRPTLDNDSFVSIETHIFDFDKDIYGCTITINLYKKLREVRKFNELSLLLEQIANDRTMAQEFWGLKQTNHTLHIDVNRHCVILGQQEVYLSTNEFEVLYLLLQSPQTTFTKEQIYKQIWHEPTNNHLHAVENTIFQIRKRLKPYCKGHEYIKTVIGYGYKFNNN</sequence>
<feature type="DNA-binding region" description="OmpR/PhoB-type" evidence="9">
    <location>
        <begin position="133"/>
        <end position="233"/>
    </location>
</feature>
<evidence type="ECO:0000313" key="12">
    <source>
        <dbReference type="Proteomes" id="UP000431304"/>
    </source>
</evidence>
<dbReference type="InterPro" id="IPR036388">
    <property type="entry name" value="WH-like_DNA-bd_sf"/>
</dbReference>
<dbReference type="AlphaFoldDB" id="A0A844DXA7"/>
<dbReference type="GO" id="GO:0005524">
    <property type="term" value="F:ATP binding"/>
    <property type="evidence" value="ECO:0007669"/>
    <property type="project" value="UniProtKB-KW"/>
</dbReference>
<dbReference type="GO" id="GO:0009231">
    <property type="term" value="P:riboflavin biosynthetic process"/>
    <property type="evidence" value="ECO:0007669"/>
    <property type="project" value="InterPro"/>
</dbReference>
<protein>
    <recommendedName>
        <fullName evidence="1">riboflavin kinase</fullName>
        <ecNumber evidence="1">2.7.1.26</ecNumber>
    </recommendedName>
</protein>
<dbReference type="SMART" id="SM00862">
    <property type="entry name" value="Trans_reg_C"/>
    <property type="match status" value="1"/>
</dbReference>
<dbReference type="GO" id="GO:0006355">
    <property type="term" value="P:regulation of DNA-templated transcription"/>
    <property type="evidence" value="ECO:0007669"/>
    <property type="project" value="InterPro"/>
</dbReference>
<dbReference type="GO" id="GO:0000160">
    <property type="term" value="P:phosphorelay signal transduction system"/>
    <property type="evidence" value="ECO:0007669"/>
    <property type="project" value="InterPro"/>
</dbReference>
<dbReference type="InterPro" id="IPR015865">
    <property type="entry name" value="Riboflavin_kinase_bac/euk"/>
</dbReference>
<dbReference type="SMART" id="SM00904">
    <property type="entry name" value="Flavokinase"/>
    <property type="match status" value="1"/>
</dbReference>
<evidence type="ECO:0000256" key="9">
    <source>
        <dbReference type="PROSITE-ProRule" id="PRU01091"/>
    </source>
</evidence>
<dbReference type="InterPro" id="IPR016032">
    <property type="entry name" value="Sig_transdc_resp-reg_C-effctor"/>
</dbReference>
<evidence type="ECO:0000256" key="7">
    <source>
        <dbReference type="ARBA" id="ARBA00023125"/>
    </source>
</evidence>
<evidence type="ECO:0000256" key="1">
    <source>
        <dbReference type="ARBA" id="ARBA00012105"/>
    </source>
</evidence>
<dbReference type="SUPFAM" id="SSF46894">
    <property type="entry name" value="C-terminal effector domain of the bipartite response regulators"/>
    <property type="match status" value="1"/>
</dbReference>
<dbReference type="PROSITE" id="PS51755">
    <property type="entry name" value="OMPR_PHOB"/>
    <property type="match status" value="1"/>
</dbReference>
<dbReference type="Proteomes" id="UP000431304">
    <property type="component" value="Unassembled WGS sequence"/>
</dbReference>
<dbReference type="CDD" id="cd00383">
    <property type="entry name" value="trans_reg_C"/>
    <property type="match status" value="1"/>
</dbReference>
<keyword evidence="4" id="KW-0808">Transferase</keyword>
<dbReference type="InterPro" id="IPR023465">
    <property type="entry name" value="Riboflavin_kinase_dom_sf"/>
</dbReference>
<proteinExistence type="predicted"/>
<dbReference type="InterPro" id="IPR001867">
    <property type="entry name" value="OmpR/PhoB-type_DNA-bd"/>
</dbReference>
<comment type="catalytic activity">
    <reaction evidence="8">
        <text>riboflavin + ATP = FMN + ADP + H(+)</text>
        <dbReference type="Rhea" id="RHEA:14357"/>
        <dbReference type="ChEBI" id="CHEBI:15378"/>
        <dbReference type="ChEBI" id="CHEBI:30616"/>
        <dbReference type="ChEBI" id="CHEBI:57986"/>
        <dbReference type="ChEBI" id="CHEBI:58210"/>
        <dbReference type="ChEBI" id="CHEBI:456216"/>
        <dbReference type="EC" id="2.7.1.26"/>
    </reaction>
</comment>